<dbReference type="AlphaFoldDB" id="A0A7J0EMC6"/>
<evidence type="ECO:0000313" key="2">
    <source>
        <dbReference type="Proteomes" id="UP000585474"/>
    </source>
</evidence>
<gene>
    <name evidence="1" type="ORF">Acr_05g0012720</name>
</gene>
<accession>A0A7J0EMC6</accession>
<dbReference type="EMBL" id="BJWL01000005">
    <property type="protein sequence ID" value="GFY87633.1"/>
    <property type="molecule type" value="Genomic_DNA"/>
</dbReference>
<evidence type="ECO:0000313" key="1">
    <source>
        <dbReference type="EMBL" id="GFY87633.1"/>
    </source>
</evidence>
<comment type="caution">
    <text evidence="1">The sequence shown here is derived from an EMBL/GenBank/DDBJ whole genome shotgun (WGS) entry which is preliminary data.</text>
</comment>
<keyword evidence="2" id="KW-1185">Reference proteome</keyword>
<proteinExistence type="predicted"/>
<reference evidence="1 2" key="1">
    <citation type="submission" date="2019-07" db="EMBL/GenBank/DDBJ databases">
        <title>De Novo Assembly of kiwifruit Actinidia rufa.</title>
        <authorList>
            <person name="Sugita-Konishi S."/>
            <person name="Sato K."/>
            <person name="Mori E."/>
            <person name="Abe Y."/>
            <person name="Kisaki G."/>
            <person name="Hamano K."/>
            <person name="Suezawa K."/>
            <person name="Otani M."/>
            <person name="Fukuda T."/>
            <person name="Manabe T."/>
            <person name="Gomi K."/>
            <person name="Tabuchi M."/>
            <person name="Akimitsu K."/>
            <person name="Kataoka I."/>
        </authorList>
    </citation>
    <scope>NUCLEOTIDE SEQUENCE [LARGE SCALE GENOMIC DNA]</scope>
    <source>
        <strain evidence="2">cv. Fuchu</strain>
    </source>
</reference>
<dbReference type="Proteomes" id="UP000585474">
    <property type="component" value="Unassembled WGS sequence"/>
</dbReference>
<name>A0A7J0EMC6_9ERIC</name>
<organism evidence="1 2">
    <name type="scientific">Actinidia rufa</name>
    <dbReference type="NCBI Taxonomy" id="165716"/>
    <lineage>
        <taxon>Eukaryota</taxon>
        <taxon>Viridiplantae</taxon>
        <taxon>Streptophyta</taxon>
        <taxon>Embryophyta</taxon>
        <taxon>Tracheophyta</taxon>
        <taxon>Spermatophyta</taxon>
        <taxon>Magnoliopsida</taxon>
        <taxon>eudicotyledons</taxon>
        <taxon>Gunneridae</taxon>
        <taxon>Pentapetalae</taxon>
        <taxon>asterids</taxon>
        <taxon>Ericales</taxon>
        <taxon>Actinidiaceae</taxon>
        <taxon>Actinidia</taxon>
    </lineage>
</organism>
<sequence>MYNFSLSPSSKLLYGHPALVVPLVSGQTSACILKHLHALLYHSRSFKYILLILLHSLCVPLCNDYFHPFDTLALALRASVQQLLSLSILLANITGLMPDNSSSCLDILHQSI</sequence>
<protein>
    <submittedName>
        <fullName evidence="1">Uncharacterized protein</fullName>
    </submittedName>
</protein>